<organism evidence="4 5">
    <name type="scientific">Bacillus thuringiensis</name>
    <dbReference type="NCBI Taxonomy" id="1428"/>
    <lineage>
        <taxon>Bacteria</taxon>
        <taxon>Bacillati</taxon>
        <taxon>Bacillota</taxon>
        <taxon>Bacilli</taxon>
        <taxon>Bacillales</taxon>
        <taxon>Bacillaceae</taxon>
        <taxon>Bacillus</taxon>
        <taxon>Bacillus cereus group</taxon>
    </lineage>
</organism>
<dbReference type="CDD" id="cd10917">
    <property type="entry name" value="CE4_NodB_like_6s_7s"/>
    <property type="match status" value="1"/>
</dbReference>
<evidence type="ECO:0000313" key="5">
    <source>
        <dbReference type="Proteomes" id="UP000194143"/>
    </source>
</evidence>
<dbReference type="InterPro" id="IPR050248">
    <property type="entry name" value="Polysacc_deacetylase_ArnD"/>
</dbReference>
<dbReference type="AlphaFoldDB" id="A0A1W6WLB7"/>
<dbReference type="InterPro" id="IPR011330">
    <property type="entry name" value="Glyco_hydro/deAcase_b/a-brl"/>
</dbReference>
<dbReference type="GO" id="GO:0016810">
    <property type="term" value="F:hydrolase activity, acting on carbon-nitrogen (but not peptide) bonds"/>
    <property type="evidence" value="ECO:0007669"/>
    <property type="project" value="InterPro"/>
</dbReference>
<accession>A0A1W6WLB7</accession>
<dbReference type="SMR" id="A0A1W6WLB7"/>
<dbReference type="RefSeq" id="WP_000291204.1">
    <property type="nucleotide sequence ID" value="NZ_CP021061.1"/>
</dbReference>
<dbReference type="NCBIfam" id="NF045821">
    <property type="entry name" value="PgAcgDacpgdA1_Bac"/>
    <property type="match status" value="1"/>
</dbReference>
<dbReference type="GO" id="GO:0016020">
    <property type="term" value="C:membrane"/>
    <property type="evidence" value="ECO:0007669"/>
    <property type="project" value="TreeGrafter"/>
</dbReference>
<evidence type="ECO:0000313" key="4">
    <source>
        <dbReference type="EMBL" id="ARP57335.1"/>
    </source>
</evidence>
<proteinExistence type="predicted"/>
<dbReference type="SUPFAM" id="SSF88713">
    <property type="entry name" value="Glycoside hydrolase/deacetylase"/>
    <property type="match status" value="1"/>
</dbReference>
<evidence type="ECO:0000256" key="2">
    <source>
        <dbReference type="ARBA" id="ARBA00022801"/>
    </source>
</evidence>
<keyword evidence="1" id="KW-0479">Metal-binding</keyword>
<dbReference type="GeneID" id="67466379"/>
<evidence type="ECO:0000256" key="1">
    <source>
        <dbReference type="ARBA" id="ARBA00022723"/>
    </source>
</evidence>
<sequence length="280" mass="32051">MYYFYSPEMFAPYQWGLERDVSYAYMPYNSFYYGDYISALPYAYIPQSYEVQMKADDRGSWTPFTWVEKYAYAFSGPYNKAEVALTFDDGPDSEFTPKILDKLKQHNVKATFFLLGENAEKFPNVVKRIANEGHVIGNHTYSHPNLAKVNDAEYRNQIIKTEEILKRLAGYAPKFIRPPYGEILENQLNWATEQNFMIVQWSVDTVDWKGVSADTITNNVLGNSFPGSVILQHSTPGGHLQGSVDALDKIIPQLKTKGARFVTLPSMFQTSKERKKVNVL</sequence>
<dbReference type="PANTHER" id="PTHR10587">
    <property type="entry name" value="GLYCOSYL TRANSFERASE-RELATED"/>
    <property type="match status" value="1"/>
</dbReference>
<dbReference type="GO" id="GO:0005975">
    <property type="term" value="P:carbohydrate metabolic process"/>
    <property type="evidence" value="ECO:0007669"/>
    <property type="project" value="InterPro"/>
</dbReference>
<feature type="domain" description="NodB homology" evidence="3">
    <location>
        <begin position="81"/>
        <end position="262"/>
    </location>
</feature>
<dbReference type="PROSITE" id="PS51677">
    <property type="entry name" value="NODB"/>
    <property type="match status" value="1"/>
</dbReference>
<keyword evidence="2" id="KW-0378">Hydrolase</keyword>
<gene>
    <name evidence="4" type="ORF">CAB88_09630</name>
</gene>
<dbReference type="Proteomes" id="UP000194143">
    <property type="component" value="Chromosome"/>
</dbReference>
<protein>
    <submittedName>
        <fullName evidence="4">Polysaccharide deacetylase</fullName>
    </submittedName>
</protein>
<dbReference type="InterPro" id="IPR002509">
    <property type="entry name" value="NODB_dom"/>
</dbReference>
<keyword evidence="5" id="KW-1185">Reference proteome</keyword>
<name>A0A1W6WLB7_BACTU</name>
<dbReference type="Pfam" id="PF01522">
    <property type="entry name" value="Polysacc_deac_1"/>
    <property type="match status" value="1"/>
</dbReference>
<dbReference type="EMBL" id="CP021061">
    <property type="protein sequence ID" value="ARP57335.1"/>
    <property type="molecule type" value="Genomic_DNA"/>
</dbReference>
<dbReference type="InterPro" id="IPR054895">
    <property type="entry name" value="PGN_GlcNAc_Dac"/>
</dbReference>
<dbReference type="Gene3D" id="3.20.20.370">
    <property type="entry name" value="Glycoside hydrolase/deacetylase"/>
    <property type="match status" value="1"/>
</dbReference>
<dbReference type="PANTHER" id="PTHR10587:SF133">
    <property type="entry name" value="CHITIN DEACETYLASE 1-RELATED"/>
    <property type="match status" value="1"/>
</dbReference>
<reference evidence="4 5" key="1">
    <citation type="submission" date="2017-04" db="EMBL/GenBank/DDBJ databases">
        <title>Complete Genome Sequence of Bacillus thuringiensis type Strain ATCC 10792.</title>
        <authorList>
            <person name="Oh D.-H."/>
            <person name="Park B.-J."/>
            <person name="Shuai W."/>
            <person name="Chelliah R."/>
        </authorList>
    </citation>
    <scope>NUCLEOTIDE SEQUENCE [LARGE SCALE GENOMIC DNA]</scope>
    <source>
        <strain evidence="4 5">ATCC 10792</strain>
    </source>
</reference>
<evidence type="ECO:0000259" key="3">
    <source>
        <dbReference type="PROSITE" id="PS51677"/>
    </source>
</evidence>
<dbReference type="GO" id="GO:0046872">
    <property type="term" value="F:metal ion binding"/>
    <property type="evidence" value="ECO:0007669"/>
    <property type="project" value="UniProtKB-KW"/>
</dbReference>